<keyword evidence="2" id="KW-1185">Reference proteome</keyword>
<dbReference type="RefSeq" id="WP_107012776.1">
    <property type="nucleotide sequence ID" value="NZ_CP028136.1"/>
</dbReference>
<name>A0A2R3Z6U5_9FLAO</name>
<dbReference type="Proteomes" id="UP000241507">
    <property type="component" value="Chromosome"/>
</dbReference>
<evidence type="ECO:0008006" key="3">
    <source>
        <dbReference type="Google" id="ProtNLM"/>
    </source>
</evidence>
<reference evidence="2" key="1">
    <citation type="submission" date="2018-03" db="EMBL/GenBank/DDBJ databases">
        <title>Gramella fulva sp. nov., isolated from a dry surface of tidal flat.</title>
        <authorList>
            <person name="Hwang S.H."/>
            <person name="Hwang W.M."/>
            <person name="Kang K."/>
            <person name="Ahn T.-Y."/>
        </authorList>
    </citation>
    <scope>NUCLEOTIDE SEQUENCE [LARGE SCALE GENOMIC DNA]</scope>
    <source>
        <strain evidence="2">SH35</strain>
    </source>
</reference>
<sequence>MKVISAFLVALFFLSCNKEESNQISDLDLKVGEHSMLKNGKCFDIQDTPFQLCLDSIGDSRCPEAATCVWAGDAVAYLSLKSAGEKKSFALHTHPNFQQDTMINNLHFKLIDVSPFPKLNTQINARDYSVDLLIENE</sequence>
<evidence type="ECO:0000313" key="1">
    <source>
        <dbReference type="EMBL" id="AVR46001.1"/>
    </source>
</evidence>
<evidence type="ECO:0000313" key="2">
    <source>
        <dbReference type="Proteomes" id="UP000241507"/>
    </source>
</evidence>
<organism evidence="1 2">
    <name type="scientific">Christiangramia fulva</name>
    <dbReference type="NCBI Taxonomy" id="2126553"/>
    <lineage>
        <taxon>Bacteria</taxon>
        <taxon>Pseudomonadati</taxon>
        <taxon>Bacteroidota</taxon>
        <taxon>Flavobacteriia</taxon>
        <taxon>Flavobacteriales</taxon>
        <taxon>Flavobacteriaceae</taxon>
        <taxon>Christiangramia</taxon>
    </lineage>
</organism>
<dbReference type="EMBL" id="CP028136">
    <property type="protein sequence ID" value="AVR46001.1"/>
    <property type="molecule type" value="Genomic_DNA"/>
</dbReference>
<gene>
    <name evidence="1" type="ORF">C7S20_12460</name>
</gene>
<dbReference type="OrthoDB" id="163809at2"/>
<dbReference type="KEGG" id="grs:C7S20_12460"/>
<dbReference type="PROSITE" id="PS51257">
    <property type="entry name" value="PROKAR_LIPOPROTEIN"/>
    <property type="match status" value="1"/>
</dbReference>
<dbReference type="AlphaFoldDB" id="A0A2R3Z6U5"/>
<protein>
    <recommendedName>
        <fullName evidence="3">Lipoprotein</fullName>
    </recommendedName>
</protein>
<proteinExistence type="predicted"/>
<accession>A0A2R3Z6U5</accession>